<proteinExistence type="predicted"/>
<dbReference type="AlphaFoldDB" id="A0A9K3DKH9"/>
<dbReference type="Proteomes" id="UP000215914">
    <property type="component" value="Unassembled WGS sequence"/>
</dbReference>
<evidence type="ECO:0000313" key="3">
    <source>
        <dbReference type="Proteomes" id="UP000215914"/>
    </source>
</evidence>
<keyword evidence="3" id="KW-1185">Reference proteome</keyword>
<sequence length="51" mass="6063">MYLLGGTNRNRLATPSINKESRKLRCLKSVEQCFILFSIRLWILYFPFVIL</sequence>
<name>A0A9K3DKH9_HELAN</name>
<evidence type="ECO:0000313" key="2">
    <source>
        <dbReference type="EMBL" id="KAF5756755.1"/>
    </source>
</evidence>
<dbReference type="Gramene" id="mRNA:HanXRQr2_Chr17g0818531">
    <property type="protein sequence ID" value="mRNA:HanXRQr2_Chr17g0818531"/>
    <property type="gene ID" value="HanXRQr2_Chr17g0818531"/>
</dbReference>
<protein>
    <submittedName>
        <fullName evidence="2">Uncharacterized protein</fullName>
    </submittedName>
</protein>
<keyword evidence="1" id="KW-0812">Transmembrane</keyword>
<accession>A0A9K3DKH9</accession>
<keyword evidence="1" id="KW-0472">Membrane</keyword>
<evidence type="ECO:0000256" key="1">
    <source>
        <dbReference type="SAM" id="Phobius"/>
    </source>
</evidence>
<dbReference type="EMBL" id="MNCJ02000332">
    <property type="protein sequence ID" value="KAF5756755.1"/>
    <property type="molecule type" value="Genomic_DNA"/>
</dbReference>
<feature type="transmembrane region" description="Helical" evidence="1">
    <location>
        <begin position="33"/>
        <end position="50"/>
    </location>
</feature>
<comment type="caution">
    <text evidence="2">The sequence shown here is derived from an EMBL/GenBank/DDBJ whole genome shotgun (WGS) entry which is preliminary data.</text>
</comment>
<organism evidence="2 3">
    <name type="scientific">Helianthus annuus</name>
    <name type="common">Common sunflower</name>
    <dbReference type="NCBI Taxonomy" id="4232"/>
    <lineage>
        <taxon>Eukaryota</taxon>
        <taxon>Viridiplantae</taxon>
        <taxon>Streptophyta</taxon>
        <taxon>Embryophyta</taxon>
        <taxon>Tracheophyta</taxon>
        <taxon>Spermatophyta</taxon>
        <taxon>Magnoliopsida</taxon>
        <taxon>eudicotyledons</taxon>
        <taxon>Gunneridae</taxon>
        <taxon>Pentapetalae</taxon>
        <taxon>asterids</taxon>
        <taxon>campanulids</taxon>
        <taxon>Asterales</taxon>
        <taxon>Asteraceae</taxon>
        <taxon>Asteroideae</taxon>
        <taxon>Heliantheae alliance</taxon>
        <taxon>Heliantheae</taxon>
        <taxon>Helianthus</taxon>
    </lineage>
</organism>
<gene>
    <name evidence="2" type="ORF">HanXRQr2_Chr17g0818531</name>
</gene>
<keyword evidence="1" id="KW-1133">Transmembrane helix</keyword>
<reference evidence="2" key="2">
    <citation type="submission" date="2020-06" db="EMBL/GenBank/DDBJ databases">
        <title>Helianthus annuus Genome sequencing and assembly Release 2.</title>
        <authorList>
            <person name="Gouzy J."/>
            <person name="Langlade N."/>
            <person name="Munos S."/>
        </authorList>
    </citation>
    <scope>NUCLEOTIDE SEQUENCE</scope>
    <source>
        <tissue evidence="2">Leaves</tissue>
    </source>
</reference>
<reference evidence="2" key="1">
    <citation type="journal article" date="2017" name="Nature">
        <title>The sunflower genome provides insights into oil metabolism, flowering and Asterid evolution.</title>
        <authorList>
            <person name="Badouin H."/>
            <person name="Gouzy J."/>
            <person name="Grassa C.J."/>
            <person name="Murat F."/>
            <person name="Staton S.E."/>
            <person name="Cottret L."/>
            <person name="Lelandais-Briere C."/>
            <person name="Owens G.L."/>
            <person name="Carrere S."/>
            <person name="Mayjonade B."/>
            <person name="Legrand L."/>
            <person name="Gill N."/>
            <person name="Kane N.C."/>
            <person name="Bowers J.E."/>
            <person name="Hubner S."/>
            <person name="Bellec A."/>
            <person name="Berard A."/>
            <person name="Berges H."/>
            <person name="Blanchet N."/>
            <person name="Boniface M.C."/>
            <person name="Brunel D."/>
            <person name="Catrice O."/>
            <person name="Chaidir N."/>
            <person name="Claudel C."/>
            <person name="Donnadieu C."/>
            <person name="Faraut T."/>
            <person name="Fievet G."/>
            <person name="Helmstetter N."/>
            <person name="King M."/>
            <person name="Knapp S.J."/>
            <person name="Lai Z."/>
            <person name="Le Paslier M.C."/>
            <person name="Lippi Y."/>
            <person name="Lorenzon L."/>
            <person name="Mandel J.R."/>
            <person name="Marage G."/>
            <person name="Marchand G."/>
            <person name="Marquand E."/>
            <person name="Bret-Mestries E."/>
            <person name="Morien E."/>
            <person name="Nambeesan S."/>
            <person name="Nguyen T."/>
            <person name="Pegot-Espagnet P."/>
            <person name="Pouilly N."/>
            <person name="Raftis F."/>
            <person name="Sallet E."/>
            <person name="Schiex T."/>
            <person name="Thomas J."/>
            <person name="Vandecasteele C."/>
            <person name="Vares D."/>
            <person name="Vear F."/>
            <person name="Vautrin S."/>
            <person name="Crespi M."/>
            <person name="Mangin B."/>
            <person name="Burke J.M."/>
            <person name="Salse J."/>
            <person name="Munos S."/>
            <person name="Vincourt P."/>
            <person name="Rieseberg L.H."/>
            <person name="Langlade N.B."/>
        </authorList>
    </citation>
    <scope>NUCLEOTIDE SEQUENCE</scope>
    <source>
        <tissue evidence="2">Leaves</tissue>
    </source>
</reference>